<reference evidence="4" key="2">
    <citation type="journal article" date="2021" name="PeerJ">
        <title>Extensive microbial diversity within the chicken gut microbiome revealed by metagenomics and culture.</title>
        <authorList>
            <person name="Gilroy R."/>
            <person name="Ravi A."/>
            <person name="Getino M."/>
            <person name="Pursley I."/>
            <person name="Horton D.L."/>
            <person name="Alikhan N.F."/>
            <person name="Baker D."/>
            <person name="Gharbi K."/>
            <person name="Hall N."/>
            <person name="Watson M."/>
            <person name="Adriaenssens E.M."/>
            <person name="Foster-Nyarko E."/>
            <person name="Jarju S."/>
            <person name="Secka A."/>
            <person name="Antonio M."/>
            <person name="Oren A."/>
            <person name="Chaudhuri R.R."/>
            <person name="La Ragione R."/>
            <person name="Hildebrand F."/>
            <person name="Pallen M.J."/>
        </authorList>
    </citation>
    <scope>NUCLEOTIDE SEQUENCE</scope>
    <source>
        <strain evidence="4">6919</strain>
    </source>
</reference>
<keyword evidence="1 4" id="KW-0413">Isomerase</keyword>
<dbReference type="Pfam" id="PF00639">
    <property type="entry name" value="Rotamase"/>
    <property type="match status" value="1"/>
</dbReference>
<accession>A0A9D9NJB7</accession>
<organism evidence="4 5">
    <name type="scientific">Candidatus Limisoma faecipullorum</name>
    <dbReference type="NCBI Taxonomy" id="2840854"/>
    <lineage>
        <taxon>Bacteria</taxon>
        <taxon>Pseudomonadati</taxon>
        <taxon>Bacteroidota</taxon>
        <taxon>Bacteroidia</taxon>
        <taxon>Bacteroidales</taxon>
        <taxon>Candidatus Limisoma</taxon>
    </lineage>
</organism>
<dbReference type="GO" id="GO:0003755">
    <property type="term" value="F:peptidyl-prolyl cis-trans isomerase activity"/>
    <property type="evidence" value="ECO:0007669"/>
    <property type="project" value="UniProtKB-KW"/>
</dbReference>
<dbReference type="PROSITE" id="PS51257">
    <property type="entry name" value="PROKAR_LIPOPROTEIN"/>
    <property type="match status" value="1"/>
</dbReference>
<dbReference type="PANTHER" id="PTHR47245">
    <property type="entry name" value="PEPTIDYLPROLYL ISOMERASE"/>
    <property type="match status" value="1"/>
</dbReference>
<dbReference type="Gene3D" id="3.10.50.40">
    <property type="match status" value="2"/>
</dbReference>
<dbReference type="AlphaFoldDB" id="A0A9D9NJB7"/>
<proteinExistence type="predicted"/>
<evidence type="ECO:0000313" key="4">
    <source>
        <dbReference type="EMBL" id="MBO8475520.1"/>
    </source>
</evidence>
<dbReference type="EMBL" id="JADIMC010000012">
    <property type="protein sequence ID" value="MBO8475520.1"/>
    <property type="molecule type" value="Genomic_DNA"/>
</dbReference>
<dbReference type="InterPro" id="IPR046357">
    <property type="entry name" value="PPIase_dom_sf"/>
</dbReference>
<dbReference type="Pfam" id="PF13616">
    <property type="entry name" value="Rotamase_3"/>
    <property type="match status" value="1"/>
</dbReference>
<feature type="domain" description="PpiC" evidence="3">
    <location>
        <begin position="121"/>
        <end position="221"/>
    </location>
</feature>
<dbReference type="InterPro" id="IPR050245">
    <property type="entry name" value="PrsA_foldase"/>
</dbReference>
<dbReference type="InterPro" id="IPR027304">
    <property type="entry name" value="Trigger_fact/SurA_dom_sf"/>
</dbReference>
<dbReference type="Proteomes" id="UP000823598">
    <property type="component" value="Unassembled WGS sequence"/>
</dbReference>
<evidence type="ECO:0000256" key="1">
    <source>
        <dbReference type="PROSITE-ProRule" id="PRU00278"/>
    </source>
</evidence>
<keyword evidence="1" id="KW-0697">Rotamase</keyword>
<sequence>MRKTKLTVGVLVVAGCLSVFAASKKDPVLMTVNGEPVTLSEFEYMYHKNNQQQVAKMPLEKYVDMFTVYKLKVADAKAEGIDTTASFQREFNGYRNELLFPFLLDTVAEENLAKEQYERMKWNVKASHIMMKLGNNIADGNKTKARLDSIRNCILAGQSFEELALKYSIDPSVKRNKGSMGYISVGRFPWQFEDACYTTPVGEVSQVFATDYGYHIVKVYDRRPDEGKVLAEHILKLYPRNATQAQKDSVAALADSIYKVVKNGADFEDVAKRESQDPGSARKGGQLPWFGRGEMVPEFESVAFELPKDSISEPFATVYGVHIVKKLDSKKVGTYDEMRQQVMNMLKSGPKGNVAYQSRVEQLKKKYRFMINTELVNRLKSEVTSPNQLDSAFIAKYENSTEKLFSVNDVNYPLSLLIKEVRNLGRMKDDLAYVTIDSKINQLGTTRVVECEKDFVEANDADIHNLINEYRDGMLLFEVSNRKVWNKGATDLEGLEAYFEANRDKYRWTEPKFKGYLVQTTGDSITKLVKARLGSIGTDSLTRVLRRDYGKFLKIEKLLVSKGENAMVDSYVFGGAKVTPDNKKYTDYFVCDYKVIAQPEEVADVRGTVVSDYQNELEKQWVEQLKQQYPVKIDKKVYKKIE</sequence>
<feature type="domain" description="PpiC" evidence="3">
    <location>
        <begin position="226"/>
        <end position="328"/>
    </location>
</feature>
<dbReference type="InterPro" id="IPR000297">
    <property type="entry name" value="PPIase_PpiC"/>
</dbReference>
<protein>
    <submittedName>
        <fullName evidence="4">Peptidylprolyl isomerase</fullName>
    </submittedName>
</protein>
<dbReference type="PROSITE" id="PS50198">
    <property type="entry name" value="PPIC_PPIASE_2"/>
    <property type="match status" value="2"/>
</dbReference>
<evidence type="ECO:0000259" key="3">
    <source>
        <dbReference type="PROSITE" id="PS50198"/>
    </source>
</evidence>
<keyword evidence="2" id="KW-0732">Signal</keyword>
<name>A0A9D9NJB7_9BACT</name>
<gene>
    <name evidence="4" type="ORF">IAB88_00845</name>
</gene>
<dbReference type="SUPFAM" id="SSF109998">
    <property type="entry name" value="Triger factor/SurA peptide-binding domain-like"/>
    <property type="match status" value="1"/>
</dbReference>
<feature type="chain" id="PRO_5038586390" evidence="2">
    <location>
        <begin position="22"/>
        <end position="642"/>
    </location>
</feature>
<evidence type="ECO:0000256" key="2">
    <source>
        <dbReference type="SAM" id="SignalP"/>
    </source>
</evidence>
<dbReference type="SUPFAM" id="SSF54534">
    <property type="entry name" value="FKBP-like"/>
    <property type="match status" value="2"/>
</dbReference>
<dbReference type="PANTHER" id="PTHR47245:SF2">
    <property type="entry name" value="PEPTIDYL-PROLYL CIS-TRANS ISOMERASE HP_0175-RELATED"/>
    <property type="match status" value="1"/>
</dbReference>
<reference evidence="4" key="1">
    <citation type="submission" date="2020-10" db="EMBL/GenBank/DDBJ databases">
        <authorList>
            <person name="Gilroy R."/>
        </authorList>
    </citation>
    <scope>NUCLEOTIDE SEQUENCE</scope>
    <source>
        <strain evidence="4">6919</strain>
    </source>
</reference>
<comment type="caution">
    <text evidence="4">The sequence shown here is derived from an EMBL/GenBank/DDBJ whole genome shotgun (WGS) entry which is preliminary data.</text>
</comment>
<evidence type="ECO:0000313" key="5">
    <source>
        <dbReference type="Proteomes" id="UP000823598"/>
    </source>
</evidence>
<feature type="signal peptide" evidence="2">
    <location>
        <begin position="1"/>
        <end position="21"/>
    </location>
</feature>